<feature type="signal peptide" evidence="2">
    <location>
        <begin position="1"/>
        <end position="35"/>
    </location>
</feature>
<dbReference type="EMBL" id="CADCVK010000211">
    <property type="protein sequence ID" value="CAA9478399.1"/>
    <property type="molecule type" value="Genomic_DNA"/>
</dbReference>
<evidence type="ECO:0000313" key="3">
    <source>
        <dbReference type="EMBL" id="CAA9478399.1"/>
    </source>
</evidence>
<feature type="compositionally biased region" description="Polar residues" evidence="1">
    <location>
        <begin position="78"/>
        <end position="92"/>
    </location>
</feature>
<keyword evidence="2" id="KW-0732">Signal</keyword>
<gene>
    <name evidence="3" type="ORF">AVDCRST_MAG12-1350</name>
</gene>
<sequence length="102" mass="10348">MQGERATGNRIPHLGFVLAALLGASGLLAAAPAHAAKASTVNSNLGSADLSVGDGVCDVLASGGERCTWRAAIQEANHPTNATDPAGNTSEFSVPKTVPRRR</sequence>
<dbReference type="AlphaFoldDB" id="A0A6J4RYB1"/>
<evidence type="ECO:0000256" key="2">
    <source>
        <dbReference type="SAM" id="SignalP"/>
    </source>
</evidence>
<name>A0A6J4RYB1_9ACTN</name>
<feature type="chain" id="PRO_5026895832" evidence="2">
    <location>
        <begin position="36"/>
        <end position="102"/>
    </location>
</feature>
<organism evidence="3">
    <name type="scientific">uncultured Rubrobacteraceae bacterium</name>
    <dbReference type="NCBI Taxonomy" id="349277"/>
    <lineage>
        <taxon>Bacteria</taxon>
        <taxon>Bacillati</taxon>
        <taxon>Actinomycetota</taxon>
        <taxon>Rubrobacteria</taxon>
        <taxon>Rubrobacterales</taxon>
        <taxon>Rubrobacteraceae</taxon>
        <taxon>environmental samples</taxon>
    </lineage>
</organism>
<feature type="region of interest" description="Disordered" evidence="1">
    <location>
        <begin position="78"/>
        <end position="102"/>
    </location>
</feature>
<accession>A0A6J4RYB1</accession>
<evidence type="ECO:0000256" key="1">
    <source>
        <dbReference type="SAM" id="MobiDB-lite"/>
    </source>
</evidence>
<reference evidence="3" key="1">
    <citation type="submission" date="2020-02" db="EMBL/GenBank/DDBJ databases">
        <authorList>
            <person name="Meier V. D."/>
        </authorList>
    </citation>
    <scope>NUCLEOTIDE SEQUENCE</scope>
    <source>
        <strain evidence="3">AVDCRST_MAG12</strain>
    </source>
</reference>
<proteinExistence type="predicted"/>
<protein>
    <submittedName>
        <fullName evidence="3">Uncharacterized protein</fullName>
    </submittedName>
</protein>